<dbReference type="GO" id="GO:0022857">
    <property type="term" value="F:transmembrane transporter activity"/>
    <property type="evidence" value="ECO:0007669"/>
    <property type="project" value="InterPro"/>
</dbReference>
<dbReference type="AlphaFoldDB" id="A0A1G2K7M5"/>
<dbReference type="PROSITE" id="PS50850">
    <property type="entry name" value="MFS"/>
    <property type="match status" value="1"/>
</dbReference>
<keyword evidence="2" id="KW-0813">Transport</keyword>
<feature type="transmembrane region" description="Helical" evidence="7">
    <location>
        <begin position="188"/>
        <end position="206"/>
    </location>
</feature>
<dbReference type="Pfam" id="PF07690">
    <property type="entry name" value="MFS_1"/>
    <property type="match status" value="1"/>
</dbReference>
<evidence type="ECO:0000256" key="4">
    <source>
        <dbReference type="ARBA" id="ARBA00022692"/>
    </source>
</evidence>
<evidence type="ECO:0000256" key="3">
    <source>
        <dbReference type="ARBA" id="ARBA00022475"/>
    </source>
</evidence>
<name>A0A1G2K7M5_9BACT</name>
<feature type="transmembrane region" description="Helical" evidence="7">
    <location>
        <begin position="6"/>
        <end position="28"/>
    </location>
</feature>
<comment type="subcellular location">
    <subcellularLocation>
        <location evidence="1">Cell membrane</location>
        <topology evidence="1">Multi-pass membrane protein</topology>
    </subcellularLocation>
</comment>
<dbReference type="Gene3D" id="1.20.1250.20">
    <property type="entry name" value="MFS general substrate transporter like domains"/>
    <property type="match status" value="1"/>
</dbReference>
<keyword evidence="6 7" id="KW-0472">Membrane</keyword>
<dbReference type="GO" id="GO:0005886">
    <property type="term" value="C:plasma membrane"/>
    <property type="evidence" value="ECO:0007669"/>
    <property type="project" value="UniProtKB-SubCell"/>
</dbReference>
<sequence>MIKSRLFLFSLHLASTHLGQGGFVYGLILGYNRAMKSIFSLEFPKLNQVVLIIIFADFMITTAAGLVIPVMALFFVEDIPGATASTVGFAIALYWIIKSILQIPIARWLDRNYGEMDDYYAMLLGIFIVTVGAFLYYFAREVWHIYALQVLIAVGDSFATPPFYAIFTRHIDKNNEGFEWALRSSFSFGMGSAIGGVLSAILVGVIGVRSLFLVNGFLMLLGFIIMLFLKPYILPKVQSVGQGIIMEQKRL</sequence>
<dbReference type="PANTHER" id="PTHR23517">
    <property type="entry name" value="RESISTANCE PROTEIN MDTM, PUTATIVE-RELATED-RELATED"/>
    <property type="match status" value="1"/>
</dbReference>
<evidence type="ECO:0000313" key="9">
    <source>
        <dbReference type="EMBL" id="OGZ95432.1"/>
    </source>
</evidence>
<evidence type="ECO:0000313" key="10">
    <source>
        <dbReference type="Proteomes" id="UP000177152"/>
    </source>
</evidence>
<feature type="transmembrane region" description="Helical" evidence="7">
    <location>
        <begin position="49"/>
        <end position="73"/>
    </location>
</feature>
<dbReference type="InterPro" id="IPR011701">
    <property type="entry name" value="MFS"/>
</dbReference>
<protein>
    <recommendedName>
        <fullName evidence="8">Major facilitator superfamily (MFS) profile domain-containing protein</fullName>
    </recommendedName>
</protein>
<keyword evidence="4 7" id="KW-0812">Transmembrane</keyword>
<dbReference type="PANTHER" id="PTHR23517:SF3">
    <property type="entry name" value="INTEGRAL MEMBRANE TRANSPORT PROTEIN"/>
    <property type="match status" value="1"/>
</dbReference>
<evidence type="ECO:0000256" key="6">
    <source>
        <dbReference type="ARBA" id="ARBA00023136"/>
    </source>
</evidence>
<dbReference type="InterPro" id="IPR050171">
    <property type="entry name" value="MFS_Transporters"/>
</dbReference>
<feature type="transmembrane region" description="Helical" evidence="7">
    <location>
        <begin position="212"/>
        <end position="229"/>
    </location>
</feature>
<dbReference type="InterPro" id="IPR036259">
    <property type="entry name" value="MFS_trans_sf"/>
</dbReference>
<dbReference type="SUPFAM" id="SSF103473">
    <property type="entry name" value="MFS general substrate transporter"/>
    <property type="match status" value="1"/>
</dbReference>
<feature type="domain" description="Major facilitator superfamily (MFS) profile" evidence="8">
    <location>
        <begin position="49"/>
        <end position="251"/>
    </location>
</feature>
<accession>A0A1G2K7M5</accession>
<organism evidence="9 10">
    <name type="scientific">Candidatus Sungbacteria bacterium RIFCSPHIGHO2_01_FULL_47_32</name>
    <dbReference type="NCBI Taxonomy" id="1802264"/>
    <lineage>
        <taxon>Bacteria</taxon>
        <taxon>Candidatus Sungiibacteriota</taxon>
    </lineage>
</organism>
<evidence type="ECO:0000256" key="2">
    <source>
        <dbReference type="ARBA" id="ARBA00022448"/>
    </source>
</evidence>
<dbReference type="EMBL" id="MHQC01000010">
    <property type="protein sequence ID" value="OGZ95432.1"/>
    <property type="molecule type" value="Genomic_DNA"/>
</dbReference>
<reference evidence="9 10" key="1">
    <citation type="journal article" date="2016" name="Nat. Commun.">
        <title>Thousands of microbial genomes shed light on interconnected biogeochemical processes in an aquifer system.</title>
        <authorList>
            <person name="Anantharaman K."/>
            <person name="Brown C.T."/>
            <person name="Hug L.A."/>
            <person name="Sharon I."/>
            <person name="Castelle C.J."/>
            <person name="Probst A.J."/>
            <person name="Thomas B.C."/>
            <person name="Singh A."/>
            <person name="Wilkins M.J."/>
            <person name="Karaoz U."/>
            <person name="Brodie E.L."/>
            <person name="Williams K.H."/>
            <person name="Hubbard S.S."/>
            <person name="Banfield J.F."/>
        </authorList>
    </citation>
    <scope>NUCLEOTIDE SEQUENCE [LARGE SCALE GENOMIC DNA]</scope>
</reference>
<keyword evidence="5 7" id="KW-1133">Transmembrane helix</keyword>
<evidence type="ECO:0000259" key="8">
    <source>
        <dbReference type="PROSITE" id="PS50850"/>
    </source>
</evidence>
<gene>
    <name evidence="9" type="ORF">A2633_05920</name>
</gene>
<evidence type="ECO:0000256" key="1">
    <source>
        <dbReference type="ARBA" id="ARBA00004651"/>
    </source>
</evidence>
<comment type="caution">
    <text evidence="9">The sequence shown here is derived from an EMBL/GenBank/DDBJ whole genome shotgun (WGS) entry which is preliminary data.</text>
</comment>
<feature type="transmembrane region" description="Helical" evidence="7">
    <location>
        <begin position="118"/>
        <end position="139"/>
    </location>
</feature>
<proteinExistence type="predicted"/>
<dbReference type="Proteomes" id="UP000177152">
    <property type="component" value="Unassembled WGS sequence"/>
</dbReference>
<evidence type="ECO:0000256" key="5">
    <source>
        <dbReference type="ARBA" id="ARBA00022989"/>
    </source>
</evidence>
<evidence type="ECO:0000256" key="7">
    <source>
        <dbReference type="SAM" id="Phobius"/>
    </source>
</evidence>
<dbReference type="InterPro" id="IPR020846">
    <property type="entry name" value="MFS_dom"/>
</dbReference>
<feature type="transmembrane region" description="Helical" evidence="7">
    <location>
        <begin position="145"/>
        <end position="167"/>
    </location>
</feature>
<keyword evidence="3" id="KW-1003">Cell membrane</keyword>